<dbReference type="RefSeq" id="XP_012654256.1">
    <property type="nucleotide sequence ID" value="XM_012798802.1"/>
</dbReference>
<organism evidence="1 2">
    <name type="scientific">Tetrahymena thermophila (strain SB210)</name>
    <dbReference type="NCBI Taxonomy" id="312017"/>
    <lineage>
        <taxon>Eukaryota</taxon>
        <taxon>Sar</taxon>
        <taxon>Alveolata</taxon>
        <taxon>Ciliophora</taxon>
        <taxon>Intramacronucleata</taxon>
        <taxon>Oligohymenophorea</taxon>
        <taxon>Hymenostomatida</taxon>
        <taxon>Tetrahymenina</taxon>
        <taxon>Tetrahymenidae</taxon>
        <taxon>Tetrahymena</taxon>
    </lineage>
</organism>
<protein>
    <submittedName>
        <fullName evidence="1">Uncharacterized protein</fullName>
    </submittedName>
</protein>
<proteinExistence type="predicted"/>
<dbReference type="AlphaFoldDB" id="W7XIE5"/>
<dbReference type="InParanoid" id="W7XIE5"/>
<reference evidence="2" key="1">
    <citation type="journal article" date="2006" name="PLoS Biol.">
        <title>Macronuclear genome sequence of the ciliate Tetrahymena thermophila, a model eukaryote.</title>
        <authorList>
            <person name="Eisen J.A."/>
            <person name="Coyne R.S."/>
            <person name="Wu M."/>
            <person name="Wu D."/>
            <person name="Thiagarajan M."/>
            <person name="Wortman J.R."/>
            <person name="Badger J.H."/>
            <person name="Ren Q."/>
            <person name="Amedeo P."/>
            <person name="Jones K.M."/>
            <person name="Tallon L.J."/>
            <person name="Delcher A.L."/>
            <person name="Salzberg S.L."/>
            <person name="Silva J.C."/>
            <person name="Haas B.J."/>
            <person name="Majoros W.H."/>
            <person name="Farzad M."/>
            <person name="Carlton J.M."/>
            <person name="Smith R.K. Jr."/>
            <person name="Garg J."/>
            <person name="Pearlman R.E."/>
            <person name="Karrer K.M."/>
            <person name="Sun L."/>
            <person name="Manning G."/>
            <person name="Elde N.C."/>
            <person name="Turkewitz A.P."/>
            <person name="Asai D.J."/>
            <person name="Wilkes D.E."/>
            <person name="Wang Y."/>
            <person name="Cai H."/>
            <person name="Collins K."/>
            <person name="Stewart B.A."/>
            <person name="Lee S.R."/>
            <person name="Wilamowska K."/>
            <person name="Weinberg Z."/>
            <person name="Ruzzo W.L."/>
            <person name="Wloga D."/>
            <person name="Gaertig J."/>
            <person name="Frankel J."/>
            <person name="Tsao C.-C."/>
            <person name="Gorovsky M.A."/>
            <person name="Keeling P.J."/>
            <person name="Waller R.F."/>
            <person name="Patron N.J."/>
            <person name="Cherry J.M."/>
            <person name="Stover N.A."/>
            <person name="Krieger C.J."/>
            <person name="del Toro C."/>
            <person name="Ryder H.F."/>
            <person name="Williamson S.C."/>
            <person name="Barbeau R.A."/>
            <person name="Hamilton E.P."/>
            <person name="Orias E."/>
        </authorList>
    </citation>
    <scope>NUCLEOTIDE SEQUENCE [LARGE SCALE GENOMIC DNA]</scope>
    <source>
        <strain evidence="2">SB210</strain>
    </source>
</reference>
<dbReference type="KEGG" id="tet:TTHERM_000958789"/>
<evidence type="ECO:0000313" key="1">
    <source>
        <dbReference type="EMBL" id="EWS73224.1"/>
    </source>
</evidence>
<evidence type="ECO:0000313" key="2">
    <source>
        <dbReference type="Proteomes" id="UP000009168"/>
    </source>
</evidence>
<dbReference type="GeneID" id="24441234"/>
<sequence length="64" mass="7807">MFEPDLIFKYQEPINKENMQLLKQIQQVIIRQNTSLYFYKNNQKQIQIFQLAIILITKICKMTQ</sequence>
<dbReference type="EMBL" id="GG662613">
    <property type="protein sequence ID" value="EWS73224.1"/>
    <property type="molecule type" value="Genomic_DNA"/>
</dbReference>
<gene>
    <name evidence="1" type="ORF">TTHERM_000958789</name>
</gene>
<dbReference type="Proteomes" id="UP000009168">
    <property type="component" value="Unassembled WGS sequence"/>
</dbReference>
<accession>W7XIE5</accession>
<name>W7XIE5_TETTS</name>
<keyword evidence="2" id="KW-1185">Reference proteome</keyword>